<organism evidence="1">
    <name type="scientific">Anguilla anguilla</name>
    <name type="common">European freshwater eel</name>
    <name type="synonym">Muraena anguilla</name>
    <dbReference type="NCBI Taxonomy" id="7936"/>
    <lineage>
        <taxon>Eukaryota</taxon>
        <taxon>Metazoa</taxon>
        <taxon>Chordata</taxon>
        <taxon>Craniata</taxon>
        <taxon>Vertebrata</taxon>
        <taxon>Euteleostomi</taxon>
        <taxon>Actinopterygii</taxon>
        <taxon>Neopterygii</taxon>
        <taxon>Teleostei</taxon>
        <taxon>Anguilliformes</taxon>
        <taxon>Anguillidae</taxon>
        <taxon>Anguilla</taxon>
    </lineage>
</organism>
<protein>
    <submittedName>
        <fullName evidence="1">Uncharacterized protein</fullName>
    </submittedName>
</protein>
<dbReference type="EMBL" id="GBXM01089890">
    <property type="protein sequence ID" value="JAH18687.1"/>
    <property type="molecule type" value="Transcribed_RNA"/>
</dbReference>
<reference evidence="1" key="2">
    <citation type="journal article" date="2015" name="Fish Shellfish Immunol.">
        <title>Early steps in the European eel (Anguilla anguilla)-Vibrio vulnificus interaction in the gills: Role of the RtxA13 toxin.</title>
        <authorList>
            <person name="Callol A."/>
            <person name="Pajuelo D."/>
            <person name="Ebbesson L."/>
            <person name="Teles M."/>
            <person name="MacKenzie S."/>
            <person name="Amaro C."/>
        </authorList>
    </citation>
    <scope>NUCLEOTIDE SEQUENCE</scope>
</reference>
<evidence type="ECO:0000313" key="1">
    <source>
        <dbReference type="EMBL" id="JAH18687.1"/>
    </source>
</evidence>
<reference evidence="1" key="1">
    <citation type="submission" date="2014-11" db="EMBL/GenBank/DDBJ databases">
        <authorList>
            <person name="Amaro Gonzalez C."/>
        </authorList>
    </citation>
    <scope>NUCLEOTIDE SEQUENCE</scope>
</reference>
<name>A0A0E9QQB4_ANGAN</name>
<proteinExistence type="predicted"/>
<accession>A0A0E9QQB4</accession>
<dbReference type="AlphaFoldDB" id="A0A0E9QQB4"/>
<sequence length="68" mass="7265">MMILGLFAVATAMETHFMELPINNSCADIASGGSVEVGSECCNRGQTLLASAPFCELVWLSWLSCSYS</sequence>